<evidence type="ECO:0000313" key="3">
    <source>
        <dbReference type="Proteomes" id="UP000501168"/>
    </source>
</evidence>
<keyword evidence="1" id="KW-0547">Nucleotide-binding</keyword>
<comment type="function">
    <text evidence="1">Catalyzes the specific phosphorylation of 1,6-anhydro-N-acetylmuramic acid (anhMurNAc) with the simultaneous cleavage of the 1,6-anhydro ring, generating MurNAc-6-P. Is required for the utilization of anhMurNAc either imported from the medium or derived from its own cell wall murein, and thus plays a role in cell wall recycling.</text>
</comment>
<protein>
    <recommendedName>
        <fullName evidence="1">Anhydro-N-acetylmuramic acid kinase</fullName>
        <ecNumber evidence="1">2.7.1.170</ecNumber>
    </recommendedName>
    <alternativeName>
        <fullName evidence="1">AnhMurNAc kinase</fullName>
    </alternativeName>
</protein>
<dbReference type="GO" id="GO:0016301">
    <property type="term" value="F:kinase activity"/>
    <property type="evidence" value="ECO:0007669"/>
    <property type="project" value="UniProtKB-KW"/>
</dbReference>
<dbReference type="CDD" id="cd24050">
    <property type="entry name" value="ASKHA_NBD_ANMK"/>
    <property type="match status" value="1"/>
</dbReference>
<dbReference type="KEGG" id="orb:IPMB12_00030"/>
<organism evidence="2 3">
    <name type="scientific">Zophobihabitans entericus</name>
    <dbReference type="NCBI Taxonomy" id="1635327"/>
    <lineage>
        <taxon>Bacteria</taxon>
        <taxon>Pseudomonadati</taxon>
        <taxon>Pseudomonadota</taxon>
        <taxon>Gammaproteobacteria</taxon>
        <taxon>Orbales</taxon>
        <taxon>Orbaceae</taxon>
        <taxon>Zophobihabitans</taxon>
    </lineage>
</organism>
<dbReference type="GO" id="GO:0009254">
    <property type="term" value="P:peptidoglycan turnover"/>
    <property type="evidence" value="ECO:0007669"/>
    <property type="project" value="UniProtKB-UniRule"/>
</dbReference>
<dbReference type="GO" id="GO:0006040">
    <property type="term" value="P:amino sugar metabolic process"/>
    <property type="evidence" value="ECO:0007669"/>
    <property type="project" value="InterPro"/>
</dbReference>
<dbReference type="HAMAP" id="MF_01270">
    <property type="entry name" value="AnhMurNAc_kinase"/>
    <property type="match status" value="1"/>
</dbReference>
<dbReference type="EMBL" id="CP050253">
    <property type="protein sequence ID" value="QIQ20209.1"/>
    <property type="molecule type" value="Genomic_DNA"/>
</dbReference>
<dbReference type="AlphaFoldDB" id="A0A6G9I8P1"/>
<keyword evidence="3" id="KW-1185">Reference proteome</keyword>
<dbReference type="NCBIfam" id="NF007139">
    <property type="entry name" value="PRK09585.1-3"/>
    <property type="match status" value="1"/>
</dbReference>
<dbReference type="InterPro" id="IPR005338">
    <property type="entry name" value="Anhydro_N_Ac-Mur_kinase"/>
</dbReference>
<comment type="similarity">
    <text evidence="1">Belongs to the anhydro-N-acetylmuramic acid kinase family.</text>
</comment>
<keyword evidence="1 2" id="KW-0808">Transferase</keyword>
<keyword evidence="1" id="KW-0067">ATP-binding</keyword>
<dbReference type="SUPFAM" id="SSF53067">
    <property type="entry name" value="Actin-like ATPase domain"/>
    <property type="match status" value="1"/>
</dbReference>
<dbReference type="GO" id="GO:0016773">
    <property type="term" value="F:phosphotransferase activity, alcohol group as acceptor"/>
    <property type="evidence" value="ECO:0007669"/>
    <property type="project" value="UniProtKB-UniRule"/>
</dbReference>
<accession>A0A6G9I8P1</accession>
<comment type="catalytic activity">
    <reaction evidence="1">
        <text>1,6-anhydro-N-acetyl-beta-muramate + ATP + H2O = N-acetyl-D-muramate 6-phosphate + ADP + H(+)</text>
        <dbReference type="Rhea" id="RHEA:24952"/>
        <dbReference type="ChEBI" id="CHEBI:15377"/>
        <dbReference type="ChEBI" id="CHEBI:15378"/>
        <dbReference type="ChEBI" id="CHEBI:30616"/>
        <dbReference type="ChEBI" id="CHEBI:58690"/>
        <dbReference type="ChEBI" id="CHEBI:58722"/>
        <dbReference type="ChEBI" id="CHEBI:456216"/>
        <dbReference type="EC" id="2.7.1.170"/>
    </reaction>
</comment>
<feature type="binding site" evidence="1">
    <location>
        <begin position="13"/>
        <end position="20"/>
    </location>
    <ligand>
        <name>ATP</name>
        <dbReference type="ChEBI" id="CHEBI:30616"/>
    </ligand>
</feature>
<gene>
    <name evidence="1" type="primary">anmK</name>
    <name evidence="2" type="ORF">IPMB12_00030</name>
</gene>
<dbReference type="InParanoid" id="A0A6G9I8P1"/>
<comment type="pathway">
    <text evidence="1">Amino-sugar metabolism; 1,6-anhydro-N-acetylmuramate degradation.</text>
</comment>
<dbReference type="UniPathway" id="UPA00343"/>
<dbReference type="Pfam" id="PF03702">
    <property type="entry name" value="AnmK"/>
    <property type="match status" value="1"/>
</dbReference>
<dbReference type="PANTHER" id="PTHR30605">
    <property type="entry name" value="ANHYDRO-N-ACETYLMURAMIC ACID KINASE"/>
    <property type="match status" value="1"/>
</dbReference>
<dbReference type="FunCoup" id="A0A6G9I8P1">
    <property type="interactions" value="47"/>
</dbReference>
<dbReference type="PANTHER" id="PTHR30605:SF0">
    <property type="entry name" value="ANHYDRO-N-ACETYLMURAMIC ACID KINASE"/>
    <property type="match status" value="1"/>
</dbReference>
<dbReference type="GO" id="GO:0005524">
    <property type="term" value="F:ATP binding"/>
    <property type="evidence" value="ECO:0007669"/>
    <property type="project" value="UniProtKB-UniRule"/>
</dbReference>
<dbReference type="Gene3D" id="3.30.420.40">
    <property type="match status" value="2"/>
</dbReference>
<dbReference type="InterPro" id="IPR043129">
    <property type="entry name" value="ATPase_NBD"/>
</dbReference>
<dbReference type="NCBIfam" id="NF007148">
    <property type="entry name" value="PRK09585.3-2"/>
    <property type="match status" value="1"/>
</dbReference>
<comment type="pathway">
    <text evidence="1">Cell wall biogenesis; peptidoglycan recycling.</text>
</comment>
<sequence>MTQSSLYIGLMSGTSLDGIDIALIEFDDHHLIKLIAADCFPMPFELREQLLAICTSKQTTLQQLGETDAQLGHIYANTVNTLLEKHQIDRQTIGAIGCHGQTIYHSPSGKYPFTMQIGDANIIAAKTGITTIADFRRKDMAFGGQGAPLVPAFHQELFASPTKNIVVLNIGGISNFTILFPNQMVTGYDTGPGNLLLDSWTQQHLHKPYDQDAMWAKSGKVNQELLKHLLDEKYFHQPAPKSTGRELFNLSWLNRKLMPFKLSPQDIQATLVDFTVISVTHELEKLSFDQSLPCELLVCGGGAKNPLIMQRFKEQLPDWTVASTTERGVDVDYVEAMAFAWLAYQRLHNLPGNIPAVTGASKSVSLGVIYPAG</sequence>
<dbReference type="EC" id="2.7.1.170" evidence="1"/>
<dbReference type="RefSeq" id="WP_166913731.1">
    <property type="nucleotide sequence ID" value="NZ_CP050253.1"/>
</dbReference>
<proteinExistence type="inferred from homology"/>
<evidence type="ECO:0000256" key="1">
    <source>
        <dbReference type="HAMAP-Rule" id="MF_01270"/>
    </source>
</evidence>
<reference evidence="2 3" key="1">
    <citation type="submission" date="2020-03" db="EMBL/GenBank/DDBJ databases">
        <title>Complete genome sequence of Orbus sp. IPMB12 (BCRC 80908).</title>
        <authorList>
            <person name="Lo W.-S."/>
            <person name="Chang T.-H."/>
            <person name="Kuo C.-H."/>
        </authorList>
    </citation>
    <scope>NUCLEOTIDE SEQUENCE [LARGE SCALE GENOMIC DNA]</scope>
    <source>
        <strain evidence="2 3">IPMB12</strain>
    </source>
</reference>
<evidence type="ECO:0000313" key="2">
    <source>
        <dbReference type="EMBL" id="QIQ20209.1"/>
    </source>
</evidence>
<keyword evidence="1" id="KW-0119">Carbohydrate metabolism</keyword>
<name>A0A6G9I8P1_9GAMM</name>
<dbReference type="UniPathway" id="UPA00544"/>
<dbReference type="Proteomes" id="UP000501168">
    <property type="component" value="Chromosome"/>
</dbReference>
<dbReference type="GO" id="GO:0097175">
    <property type="term" value="P:1,6-anhydro-N-acetyl-beta-muramic acid catabolic process"/>
    <property type="evidence" value="ECO:0007669"/>
    <property type="project" value="UniProtKB-UniRule"/>
</dbReference>
<keyword evidence="1 2" id="KW-0418">Kinase</keyword>